<evidence type="ECO:0000313" key="2">
    <source>
        <dbReference type="EnsemblPlants" id="ORGLA06G0133600.1"/>
    </source>
</evidence>
<dbReference type="AlphaFoldDB" id="I1Q2H3"/>
<name>I1Q2H3_ORYGL</name>
<evidence type="ECO:0000313" key="3">
    <source>
        <dbReference type="Proteomes" id="UP000007306"/>
    </source>
</evidence>
<protein>
    <recommendedName>
        <fullName evidence="4">DUF834 domain-containing protein</fullName>
    </recommendedName>
</protein>
<sequence>MKADISVEIGIIGTLVDDGPSEDEGRRVDDGPEDTMMGAKNMLRRLMGEVGEKARGVKWGEDEWKGGRHLKY</sequence>
<evidence type="ECO:0000256" key="1">
    <source>
        <dbReference type="SAM" id="MobiDB-lite"/>
    </source>
</evidence>
<dbReference type="EnsemblPlants" id="ORGLA06G0133600.1">
    <property type="protein sequence ID" value="ORGLA06G0133600.1"/>
    <property type="gene ID" value="ORGLA06G0133600"/>
</dbReference>
<dbReference type="OMA" id="GPEDTMM"/>
<accession>I1Q2H3</accession>
<organism evidence="2 3">
    <name type="scientific">Oryza glaberrima</name>
    <name type="common">African rice</name>
    <dbReference type="NCBI Taxonomy" id="4538"/>
    <lineage>
        <taxon>Eukaryota</taxon>
        <taxon>Viridiplantae</taxon>
        <taxon>Streptophyta</taxon>
        <taxon>Embryophyta</taxon>
        <taxon>Tracheophyta</taxon>
        <taxon>Spermatophyta</taxon>
        <taxon>Magnoliopsida</taxon>
        <taxon>Liliopsida</taxon>
        <taxon>Poales</taxon>
        <taxon>Poaceae</taxon>
        <taxon>BOP clade</taxon>
        <taxon>Oryzoideae</taxon>
        <taxon>Oryzeae</taxon>
        <taxon>Oryzinae</taxon>
        <taxon>Oryza</taxon>
    </lineage>
</organism>
<reference evidence="2 3" key="2">
    <citation type="submission" date="2018-04" db="EMBL/GenBank/DDBJ databases">
        <title>OglaRS2 (Oryza glaberrima Reference Sequence Version 2).</title>
        <authorList>
            <person name="Zhang J."/>
            <person name="Kudrna D."/>
            <person name="Lee S."/>
            <person name="Talag J."/>
            <person name="Rajasekar S."/>
            <person name="Wing R.A."/>
        </authorList>
    </citation>
    <scope>NUCLEOTIDE SEQUENCE [LARGE SCALE GENOMIC DNA]</scope>
    <source>
        <strain evidence="2 3">cv. IRGC 96717</strain>
    </source>
</reference>
<proteinExistence type="predicted"/>
<reference evidence="2" key="1">
    <citation type="submission" date="2015-06" db="UniProtKB">
        <authorList>
            <consortium name="EnsemblPlants"/>
        </authorList>
    </citation>
    <scope>IDENTIFICATION</scope>
</reference>
<dbReference type="Gramene" id="ORGLA06G0133600.1">
    <property type="protein sequence ID" value="ORGLA06G0133600.1"/>
    <property type="gene ID" value="ORGLA06G0133600"/>
</dbReference>
<dbReference type="HOGENOM" id="CLU_2726694_0_0_1"/>
<evidence type="ECO:0008006" key="4">
    <source>
        <dbReference type="Google" id="ProtNLM"/>
    </source>
</evidence>
<keyword evidence="3" id="KW-1185">Reference proteome</keyword>
<feature type="region of interest" description="Disordered" evidence="1">
    <location>
        <begin position="15"/>
        <end position="35"/>
    </location>
</feature>
<dbReference type="Proteomes" id="UP000007306">
    <property type="component" value="Chromosome 6"/>
</dbReference>